<reference evidence="1" key="1">
    <citation type="submission" date="2022-10" db="EMBL/GenBank/DDBJ databases">
        <title>Adaptive evolution leads to modifications in subtelomeric GC content in a zoonotic Cryptosporidium species.</title>
        <authorList>
            <person name="Li J."/>
            <person name="Feng Y."/>
            <person name="Xiao L."/>
        </authorList>
    </citation>
    <scope>NUCLEOTIDE SEQUENCE</scope>
    <source>
        <strain evidence="1">25894</strain>
    </source>
</reference>
<evidence type="ECO:0000313" key="1">
    <source>
        <dbReference type="EMBL" id="KAJ1605342.1"/>
    </source>
</evidence>
<protein>
    <submittedName>
        <fullName evidence="1">Uncharacterized protein</fullName>
    </submittedName>
</protein>
<keyword evidence="2" id="KW-1185">Reference proteome</keyword>
<evidence type="ECO:0000313" key="2">
    <source>
        <dbReference type="Proteomes" id="UP001071777"/>
    </source>
</evidence>
<sequence length="150" mass="16600">MSSRASILLVNSVLGVQQLHDKQLLRLNNLEAGEEARREPPALRQQTCLVRGYVRGFPVGAVDVVGPDRDFVRAPQHRGELRVEEDAHSLAVRQGREHAVCMHAGVPAPLHANISNQVQAVDAAVAAIYQRQILDWLRDVQVHIVRVGDD</sequence>
<accession>A0ABQ8P254</accession>
<dbReference type="Proteomes" id="UP001071777">
    <property type="component" value="Unassembled WGS sequence"/>
</dbReference>
<comment type="caution">
    <text evidence="1">The sequence shown here is derived from an EMBL/GenBank/DDBJ whole genome shotgun (WGS) entry which is preliminary data.</text>
</comment>
<proteinExistence type="predicted"/>
<organism evidence="1 2">
    <name type="scientific">Cryptosporidium canis</name>
    <dbReference type="NCBI Taxonomy" id="195482"/>
    <lineage>
        <taxon>Eukaryota</taxon>
        <taxon>Sar</taxon>
        <taxon>Alveolata</taxon>
        <taxon>Apicomplexa</taxon>
        <taxon>Conoidasida</taxon>
        <taxon>Coccidia</taxon>
        <taxon>Eucoccidiorida</taxon>
        <taxon>Eimeriorina</taxon>
        <taxon>Cryptosporidiidae</taxon>
        <taxon>Cryptosporidium</taxon>
    </lineage>
</organism>
<gene>
    <name evidence="1" type="ORF">OJ252_3503</name>
</gene>
<dbReference type="EMBL" id="JAPCXB010000180">
    <property type="protein sequence ID" value="KAJ1605342.1"/>
    <property type="molecule type" value="Genomic_DNA"/>
</dbReference>
<name>A0ABQ8P254_9CRYT</name>